<reference evidence="2 3" key="1">
    <citation type="journal article" date="2019" name="Sci. Rep.">
        <title>Orb-weaving spider Araneus ventricosus genome elucidates the spidroin gene catalogue.</title>
        <authorList>
            <person name="Kono N."/>
            <person name="Nakamura H."/>
            <person name="Ohtoshi R."/>
            <person name="Moran D.A.P."/>
            <person name="Shinohara A."/>
            <person name="Yoshida Y."/>
            <person name="Fujiwara M."/>
            <person name="Mori M."/>
            <person name="Tomita M."/>
            <person name="Arakawa K."/>
        </authorList>
    </citation>
    <scope>NUCLEOTIDE SEQUENCE [LARGE SCALE GENOMIC DNA]</scope>
</reference>
<evidence type="ECO:0000313" key="2">
    <source>
        <dbReference type="EMBL" id="GBM29706.1"/>
    </source>
</evidence>
<comment type="caution">
    <text evidence="2">The sequence shown here is derived from an EMBL/GenBank/DDBJ whole genome shotgun (WGS) entry which is preliminary data.</text>
</comment>
<dbReference type="AlphaFoldDB" id="A0A4Y2ENY3"/>
<feature type="compositionally biased region" description="Acidic residues" evidence="1">
    <location>
        <begin position="40"/>
        <end position="55"/>
    </location>
</feature>
<feature type="compositionally biased region" description="Basic and acidic residues" evidence="1">
    <location>
        <begin position="22"/>
        <end position="39"/>
    </location>
</feature>
<organism evidence="2 3">
    <name type="scientific">Araneus ventricosus</name>
    <name type="common">Orbweaver spider</name>
    <name type="synonym">Epeira ventricosa</name>
    <dbReference type="NCBI Taxonomy" id="182803"/>
    <lineage>
        <taxon>Eukaryota</taxon>
        <taxon>Metazoa</taxon>
        <taxon>Ecdysozoa</taxon>
        <taxon>Arthropoda</taxon>
        <taxon>Chelicerata</taxon>
        <taxon>Arachnida</taxon>
        <taxon>Araneae</taxon>
        <taxon>Araneomorphae</taxon>
        <taxon>Entelegynae</taxon>
        <taxon>Araneoidea</taxon>
        <taxon>Araneidae</taxon>
        <taxon>Araneus</taxon>
    </lineage>
</organism>
<feature type="region of interest" description="Disordered" evidence="1">
    <location>
        <begin position="1"/>
        <end position="65"/>
    </location>
</feature>
<gene>
    <name evidence="2" type="ORF">AVEN_156892_1</name>
</gene>
<proteinExistence type="predicted"/>
<keyword evidence="3" id="KW-1185">Reference proteome</keyword>
<evidence type="ECO:0000256" key="1">
    <source>
        <dbReference type="SAM" id="MobiDB-lite"/>
    </source>
</evidence>
<evidence type="ECO:0000313" key="3">
    <source>
        <dbReference type="Proteomes" id="UP000499080"/>
    </source>
</evidence>
<dbReference type="Proteomes" id="UP000499080">
    <property type="component" value="Unassembled WGS sequence"/>
</dbReference>
<name>A0A4Y2ENY3_ARAVE</name>
<accession>A0A4Y2ENY3</accession>
<sequence>MVGTPSPKVENDGDSDFNNADNRTEDTDFLDHESFSEKDTESEEDGDSGNEEVNDSEGFSSKEYSGGKQNLCRIFVLVVIILCRAYLEQKVVQQNKDVAIPVKSWELFTLTRYS</sequence>
<protein>
    <submittedName>
        <fullName evidence="2">Uncharacterized protein</fullName>
    </submittedName>
</protein>
<dbReference type="EMBL" id="BGPR01000643">
    <property type="protein sequence ID" value="GBM29706.1"/>
    <property type="molecule type" value="Genomic_DNA"/>
</dbReference>